<proteinExistence type="predicted"/>
<sequence>MMYMAQFLLVISLIIINMNYNLSLNCYSCLLCPEPFDPSSRLVHNDSNCQWCAKLEVPHYFNPIRQCTPKCDFEYFSETYPKLTYYCCQNNYCNKINIHCSLSLSCYECNPCPVPFSNSSVRIGHNCRWCATLSVKHYPTPIRECAPECSFAYWGPTYKSLSYDCCQTDYCNKSVQTRIVHHMLTVIVITFSCLFRVKMQ</sequence>
<evidence type="ECO:0000313" key="3">
    <source>
        <dbReference type="WBParaSite" id="SMTH1_46880.1"/>
    </source>
</evidence>
<feature type="signal peptide" evidence="1">
    <location>
        <begin position="1"/>
        <end position="23"/>
    </location>
</feature>
<feature type="chain" id="PRO_5041694648" evidence="1">
    <location>
        <begin position="24"/>
        <end position="200"/>
    </location>
</feature>
<name>A0AA85BD18_9TREM</name>
<organism evidence="2 3">
    <name type="scientific">Schistosoma mattheei</name>
    <dbReference type="NCBI Taxonomy" id="31246"/>
    <lineage>
        <taxon>Eukaryota</taxon>
        <taxon>Metazoa</taxon>
        <taxon>Spiralia</taxon>
        <taxon>Lophotrochozoa</taxon>
        <taxon>Platyhelminthes</taxon>
        <taxon>Trematoda</taxon>
        <taxon>Digenea</taxon>
        <taxon>Strigeidida</taxon>
        <taxon>Schistosomatoidea</taxon>
        <taxon>Schistosomatidae</taxon>
        <taxon>Schistosoma</taxon>
    </lineage>
</organism>
<dbReference type="WBParaSite" id="SMTH1_46880.1">
    <property type="protein sequence ID" value="SMTH1_46880.1"/>
    <property type="gene ID" value="SMTH1_46880"/>
</dbReference>
<dbReference type="AlphaFoldDB" id="A0AA85BD18"/>
<dbReference type="Proteomes" id="UP000050791">
    <property type="component" value="Unassembled WGS sequence"/>
</dbReference>
<dbReference type="InterPro" id="IPR045860">
    <property type="entry name" value="Snake_toxin-like_sf"/>
</dbReference>
<protein>
    <submittedName>
        <fullName evidence="3">Uncharacterized protein</fullName>
    </submittedName>
</protein>
<keyword evidence="1" id="KW-0732">Signal</keyword>
<reference evidence="3" key="1">
    <citation type="submission" date="2023-11" db="UniProtKB">
        <authorList>
            <consortium name="WormBaseParasite"/>
        </authorList>
    </citation>
    <scope>IDENTIFICATION</scope>
</reference>
<accession>A0AA85BD18</accession>
<dbReference type="SUPFAM" id="SSF57302">
    <property type="entry name" value="Snake toxin-like"/>
    <property type="match status" value="1"/>
</dbReference>
<evidence type="ECO:0000313" key="2">
    <source>
        <dbReference type="Proteomes" id="UP000050791"/>
    </source>
</evidence>
<evidence type="ECO:0000256" key="1">
    <source>
        <dbReference type="SAM" id="SignalP"/>
    </source>
</evidence>